<organism evidence="11 12">
    <name type="scientific">Malonomonas rubra DSM 5091</name>
    <dbReference type="NCBI Taxonomy" id="1122189"/>
    <lineage>
        <taxon>Bacteria</taxon>
        <taxon>Pseudomonadati</taxon>
        <taxon>Thermodesulfobacteriota</taxon>
        <taxon>Desulfuromonadia</taxon>
        <taxon>Desulfuromonadales</taxon>
        <taxon>Geopsychrobacteraceae</taxon>
        <taxon>Malonomonas</taxon>
    </lineage>
</organism>
<evidence type="ECO:0000256" key="6">
    <source>
        <dbReference type="ARBA" id="ARBA00023002"/>
    </source>
</evidence>
<dbReference type="STRING" id="1122189.SAMN02745165_01428"/>
<dbReference type="UniPathway" id="UPA00077">
    <property type="reaction ID" value="UER00158"/>
</dbReference>
<comment type="pathway">
    <text evidence="1 8">Cofactor biosynthesis; tetrahydrofolate biosynthesis; 5,6,7,8-tetrahydrofolate from 7,8-dihydrofolate: step 1/1.</text>
</comment>
<dbReference type="GO" id="GO:0070401">
    <property type="term" value="F:NADP+ binding"/>
    <property type="evidence" value="ECO:0007669"/>
    <property type="project" value="UniProtKB-ARBA"/>
</dbReference>
<evidence type="ECO:0000256" key="3">
    <source>
        <dbReference type="ARBA" id="ARBA00012856"/>
    </source>
</evidence>
<dbReference type="InterPro" id="IPR001796">
    <property type="entry name" value="DHFR_dom"/>
</dbReference>
<accession>A0A1M6G6C4</accession>
<dbReference type="AlphaFoldDB" id="A0A1M6G6C4"/>
<dbReference type="Proteomes" id="UP000184171">
    <property type="component" value="Unassembled WGS sequence"/>
</dbReference>
<evidence type="ECO:0000256" key="8">
    <source>
        <dbReference type="PIRNR" id="PIRNR000194"/>
    </source>
</evidence>
<evidence type="ECO:0000256" key="2">
    <source>
        <dbReference type="ARBA" id="ARBA00009539"/>
    </source>
</evidence>
<evidence type="ECO:0000256" key="1">
    <source>
        <dbReference type="ARBA" id="ARBA00004903"/>
    </source>
</evidence>
<proteinExistence type="inferred from homology"/>
<dbReference type="OrthoDB" id="9804315at2"/>
<dbReference type="GO" id="GO:0005829">
    <property type="term" value="C:cytosol"/>
    <property type="evidence" value="ECO:0007669"/>
    <property type="project" value="TreeGrafter"/>
</dbReference>
<dbReference type="EMBL" id="FQZT01000004">
    <property type="protein sequence ID" value="SHJ05494.1"/>
    <property type="molecule type" value="Genomic_DNA"/>
</dbReference>
<protein>
    <recommendedName>
        <fullName evidence="3 8">Dihydrofolate reductase</fullName>
        <ecNumber evidence="3 8">1.5.1.3</ecNumber>
    </recommendedName>
</protein>
<dbReference type="PRINTS" id="PR00070">
    <property type="entry name" value="DHFR"/>
</dbReference>
<keyword evidence="4 8" id="KW-0554">One-carbon metabolism</keyword>
<dbReference type="PIRSF" id="PIRSF000194">
    <property type="entry name" value="DHFR"/>
    <property type="match status" value="1"/>
</dbReference>
<dbReference type="EC" id="1.5.1.3" evidence="3 8"/>
<evidence type="ECO:0000256" key="4">
    <source>
        <dbReference type="ARBA" id="ARBA00022563"/>
    </source>
</evidence>
<dbReference type="InterPro" id="IPR017925">
    <property type="entry name" value="DHFR_CS"/>
</dbReference>
<dbReference type="GO" id="GO:0006730">
    <property type="term" value="P:one-carbon metabolic process"/>
    <property type="evidence" value="ECO:0007669"/>
    <property type="project" value="UniProtKB-KW"/>
</dbReference>
<dbReference type="PANTHER" id="PTHR48069">
    <property type="entry name" value="DIHYDROFOLATE REDUCTASE"/>
    <property type="match status" value="1"/>
</dbReference>
<dbReference type="SUPFAM" id="SSF53597">
    <property type="entry name" value="Dihydrofolate reductase-like"/>
    <property type="match status" value="1"/>
</dbReference>
<evidence type="ECO:0000256" key="5">
    <source>
        <dbReference type="ARBA" id="ARBA00022857"/>
    </source>
</evidence>
<keyword evidence="5 8" id="KW-0521">NADP</keyword>
<dbReference type="RefSeq" id="WP_072907244.1">
    <property type="nucleotide sequence ID" value="NZ_FQZT01000004.1"/>
</dbReference>
<evidence type="ECO:0000259" key="10">
    <source>
        <dbReference type="PROSITE" id="PS51330"/>
    </source>
</evidence>
<feature type="domain" description="DHFR" evidence="10">
    <location>
        <begin position="2"/>
        <end position="156"/>
    </location>
</feature>
<dbReference type="Gene3D" id="3.40.430.10">
    <property type="entry name" value="Dihydrofolate Reductase, subunit A"/>
    <property type="match status" value="1"/>
</dbReference>
<dbReference type="InterPro" id="IPR024072">
    <property type="entry name" value="DHFR-like_dom_sf"/>
</dbReference>
<dbReference type="PANTHER" id="PTHR48069:SF3">
    <property type="entry name" value="DIHYDROFOLATE REDUCTASE"/>
    <property type="match status" value="1"/>
</dbReference>
<evidence type="ECO:0000313" key="12">
    <source>
        <dbReference type="Proteomes" id="UP000184171"/>
    </source>
</evidence>
<dbReference type="GO" id="GO:0004146">
    <property type="term" value="F:dihydrofolate reductase activity"/>
    <property type="evidence" value="ECO:0007669"/>
    <property type="project" value="UniProtKB-EC"/>
</dbReference>
<dbReference type="PROSITE" id="PS51330">
    <property type="entry name" value="DHFR_2"/>
    <property type="match status" value="1"/>
</dbReference>
<evidence type="ECO:0000256" key="9">
    <source>
        <dbReference type="RuleBase" id="RU004474"/>
    </source>
</evidence>
<reference evidence="11 12" key="1">
    <citation type="submission" date="2016-11" db="EMBL/GenBank/DDBJ databases">
        <authorList>
            <person name="Jaros S."/>
            <person name="Januszkiewicz K."/>
            <person name="Wedrychowicz H."/>
        </authorList>
    </citation>
    <scope>NUCLEOTIDE SEQUENCE [LARGE SCALE GENOMIC DNA]</scope>
    <source>
        <strain evidence="11 12">DSM 5091</strain>
    </source>
</reference>
<gene>
    <name evidence="11" type="ORF">SAMN02745165_01428</name>
</gene>
<dbReference type="CDD" id="cd00209">
    <property type="entry name" value="DHFR"/>
    <property type="match status" value="1"/>
</dbReference>
<evidence type="ECO:0000256" key="7">
    <source>
        <dbReference type="ARBA" id="ARBA00025067"/>
    </source>
</evidence>
<dbReference type="Pfam" id="PF00186">
    <property type="entry name" value="DHFR_1"/>
    <property type="match status" value="1"/>
</dbReference>
<comment type="function">
    <text evidence="7 8">Key enzyme in folate metabolism. Catalyzes an essential reaction for de novo glycine and purine synthesis, and for DNA precursor synthesis.</text>
</comment>
<keyword evidence="6 8" id="KW-0560">Oxidoreductase</keyword>
<dbReference type="PROSITE" id="PS00075">
    <property type="entry name" value="DHFR_1"/>
    <property type="match status" value="1"/>
</dbReference>
<dbReference type="GO" id="GO:0046655">
    <property type="term" value="P:folic acid metabolic process"/>
    <property type="evidence" value="ECO:0007669"/>
    <property type="project" value="TreeGrafter"/>
</dbReference>
<dbReference type="GO" id="GO:0046452">
    <property type="term" value="P:dihydrofolate metabolic process"/>
    <property type="evidence" value="ECO:0007669"/>
    <property type="project" value="TreeGrafter"/>
</dbReference>
<comment type="similarity">
    <text evidence="2 8 9">Belongs to the dihydrofolate reductase family.</text>
</comment>
<name>A0A1M6G6C4_MALRU</name>
<sequence>MLISIIVAMAQNRVIGRDGDMPWHLPADLQRFKQITMGQTLLMGRKTYQSIGRPLPGRKTIILSRNPGFSVAGCRVVSTLVEGISACQTEQLFICGGEEVFRQALQLAEKIYLTELLQEVEGDTFFPQLPTGHFHASHSEELVDNDQPCRYSILEKITTRA</sequence>
<evidence type="ECO:0000313" key="11">
    <source>
        <dbReference type="EMBL" id="SHJ05494.1"/>
    </source>
</evidence>
<dbReference type="FunFam" id="3.40.430.10:FF:000001">
    <property type="entry name" value="Dihydrofolate reductase"/>
    <property type="match status" value="1"/>
</dbReference>
<dbReference type="GO" id="GO:0046654">
    <property type="term" value="P:tetrahydrofolate biosynthetic process"/>
    <property type="evidence" value="ECO:0007669"/>
    <property type="project" value="UniProtKB-UniPathway"/>
</dbReference>
<keyword evidence="12" id="KW-1185">Reference proteome</keyword>
<dbReference type="InterPro" id="IPR012259">
    <property type="entry name" value="DHFR"/>
</dbReference>
<comment type="catalytic activity">
    <reaction evidence="8">
        <text>(6S)-5,6,7,8-tetrahydrofolate + NADP(+) = 7,8-dihydrofolate + NADPH + H(+)</text>
        <dbReference type="Rhea" id="RHEA:15009"/>
        <dbReference type="ChEBI" id="CHEBI:15378"/>
        <dbReference type="ChEBI" id="CHEBI:57451"/>
        <dbReference type="ChEBI" id="CHEBI:57453"/>
        <dbReference type="ChEBI" id="CHEBI:57783"/>
        <dbReference type="ChEBI" id="CHEBI:58349"/>
        <dbReference type="EC" id="1.5.1.3"/>
    </reaction>
</comment>